<accession>A0AAV4Q9G7</accession>
<comment type="caution">
    <text evidence="1">The sequence shown here is derived from an EMBL/GenBank/DDBJ whole genome shotgun (WGS) entry which is preliminary data.</text>
</comment>
<reference evidence="1 2" key="1">
    <citation type="submission" date="2021-06" db="EMBL/GenBank/DDBJ databases">
        <title>Caerostris darwini draft genome.</title>
        <authorList>
            <person name="Kono N."/>
            <person name="Arakawa K."/>
        </authorList>
    </citation>
    <scope>NUCLEOTIDE SEQUENCE [LARGE SCALE GENOMIC DNA]</scope>
</reference>
<name>A0AAV4Q9G7_9ARAC</name>
<protein>
    <submittedName>
        <fullName evidence="1">Uncharacterized protein</fullName>
    </submittedName>
</protein>
<organism evidence="1 2">
    <name type="scientific">Caerostris darwini</name>
    <dbReference type="NCBI Taxonomy" id="1538125"/>
    <lineage>
        <taxon>Eukaryota</taxon>
        <taxon>Metazoa</taxon>
        <taxon>Ecdysozoa</taxon>
        <taxon>Arthropoda</taxon>
        <taxon>Chelicerata</taxon>
        <taxon>Arachnida</taxon>
        <taxon>Araneae</taxon>
        <taxon>Araneomorphae</taxon>
        <taxon>Entelegynae</taxon>
        <taxon>Araneoidea</taxon>
        <taxon>Araneidae</taxon>
        <taxon>Caerostris</taxon>
    </lineage>
</organism>
<dbReference type="Proteomes" id="UP001054837">
    <property type="component" value="Unassembled WGS sequence"/>
</dbReference>
<dbReference type="AlphaFoldDB" id="A0AAV4Q9G7"/>
<dbReference type="EMBL" id="BPLQ01004198">
    <property type="protein sequence ID" value="GIY06328.1"/>
    <property type="molecule type" value="Genomic_DNA"/>
</dbReference>
<evidence type="ECO:0000313" key="2">
    <source>
        <dbReference type="Proteomes" id="UP001054837"/>
    </source>
</evidence>
<proteinExistence type="predicted"/>
<sequence>MCYMEISKKHRGLRPMFLGIMRFQGYLEEWIAMEIEFEESSKQRRFHAFVVKMIWTERVFYLAPTLLTEKGRKQIVRPRVQRKSICNPFCRGKLDYRAISG</sequence>
<keyword evidence="2" id="KW-1185">Reference proteome</keyword>
<gene>
    <name evidence="1" type="ORF">CDAR_569121</name>
</gene>
<evidence type="ECO:0000313" key="1">
    <source>
        <dbReference type="EMBL" id="GIY06328.1"/>
    </source>
</evidence>